<evidence type="ECO:0000313" key="4">
    <source>
        <dbReference type="Proteomes" id="UP000593567"/>
    </source>
</evidence>
<dbReference type="InterPro" id="IPR052201">
    <property type="entry name" value="LRR-containing_regulator"/>
</dbReference>
<evidence type="ECO:0000313" key="3">
    <source>
        <dbReference type="EMBL" id="KAF6035581.1"/>
    </source>
</evidence>
<dbReference type="InterPro" id="IPR001611">
    <property type="entry name" value="Leu-rich_rpt"/>
</dbReference>
<gene>
    <name evidence="3" type="ORF">EB796_006108</name>
</gene>
<feature type="region of interest" description="Disordered" evidence="2">
    <location>
        <begin position="281"/>
        <end position="306"/>
    </location>
</feature>
<proteinExistence type="predicted"/>
<keyword evidence="4" id="KW-1185">Reference proteome</keyword>
<dbReference type="OrthoDB" id="120976at2759"/>
<dbReference type="PANTHER" id="PTHR24111:SF3">
    <property type="entry name" value="LEUCINE-RICH REPEAT-CONTAINING PROTEIN 73"/>
    <property type="match status" value="1"/>
</dbReference>
<dbReference type="AlphaFoldDB" id="A0A7J7KCJ8"/>
<dbReference type="Proteomes" id="UP000593567">
    <property type="component" value="Unassembled WGS sequence"/>
</dbReference>
<dbReference type="SMART" id="SM00368">
    <property type="entry name" value="LRR_RI"/>
    <property type="match status" value="3"/>
</dbReference>
<accession>A0A7J7KCJ8</accession>
<keyword evidence="1" id="KW-0677">Repeat</keyword>
<dbReference type="InterPro" id="IPR032675">
    <property type="entry name" value="LRR_dom_sf"/>
</dbReference>
<protein>
    <submittedName>
        <fullName evidence="3">LRRC73</fullName>
    </submittedName>
</protein>
<evidence type="ECO:0000256" key="1">
    <source>
        <dbReference type="ARBA" id="ARBA00022737"/>
    </source>
</evidence>
<reference evidence="3" key="1">
    <citation type="submission" date="2020-06" db="EMBL/GenBank/DDBJ databases">
        <title>Draft genome of Bugula neritina, a colonial animal packing powerful symbionts and potential medicines.</title>
        <authorList>
            <person name="Rayko M."/>
        </authorList>
    </citation>
    <scope>NUCLEOTIDE SEQUENCE [LARGE SCALE GENOMIC DNA]</scope>
    <source>
        <strain evidence="3">Kwan_BN1</strain>
    </source>
</reference>
<dbReference type="PANTHER" id="PTHR24111">
    <property type="entry name" value="LEUCINE-RICH REPEAT-CONTAINING PROTEIN 34"/>
    <property type="match status" value="1"/>
</dbReference>
<dbReference type="Pfam" id="PF13516">
    <property type="entry name" value="LRR_6"/>
    <property type="match status" value="2"/>
</dbReference>
<evidence type="ECO:0000256" key="2">
    <source>
        <dbReference type="SAM" id="MobiDB-lite"/>
    </source>
</evidence>
<dbReference type="Gene3D" id="3.80.10.10">
    <property type="entry name" value="Ribonuclease Inhibitor"/>
    <property type="match status" value="1"/>
</dbReference>
<dbReference type="SUPFAM" id="SSF52047">
    <property type="entry name" value="RNI-like"/>
    <property type="match status" value="1"/>
</dbReference>
<name>A0A7J7KCJ8_BUGNE</name>
<dbReference type="EMBL" id="VXIV02000858">
    <property type="protein sequence ID" value="KAF6035581.1"/>
    <property type="molecule type" value="Genomic_DNA"/>
</dbReference>
<organism evidence="3 4">
    <name type="scientific">Bugula neritina</name>
    <name type="common">Brown bryozoan</name>
    <name type="synonym">Sertularia neritina</name>
    <dbReference type="NCBI Taxonomy" id="10212"/>
    <lineage>
        <taxon>Eukaryota</taxon>
        <taxon>Metazoa</taxon>
        <taxon>Spiralia</taxon>
        <taxon>Lophotrochozoa</taxon>
        <taxon>Bryozoa</taxon>
        <taxon>Gymnolaemata</taxon>
        <taxon>Cheilostomatida</taxon>
        <taxon>Flustrina</taxon>
        <taxon>Buguloidea</taxon>
        <taxon>Bugulidae</taxon>
        <taxon>Bugula</taxon>
    </lineage>
</organism>
<comment type="caution">
    <text evidence="3">The sequence shown here is derived from an EMBL/GenBank/DDBJ whole genome shotgun (WGS) entry which is preliminary data.</text>
</comment>
<sequence>MIEFEALVNAAVQLSRVQTTTTEMYYGAIQICGERVGTSETKEFCEALDAHKIKMLSLRECGISTKNFKKLMDSTGYCKSILHMNLNLCGIHCQDRVDMLAAALNMNRSLSALLLHGNHFGTEGLLKIVRPLILHPTITCLDVGDCDISDRGLKSICELLPPDGDKPGLQELVLSGNPKITSRAWEKFSVALAACSTLRSLYVDFNNIGEAAGKMLIVVAASHKSLSVLDMEACDITECVARLLLYLLHHYPTCLSHVLLEENDVCEETKYAIRIALGESESDSSSSDDGACEIKTPECPPKKERKSRRRVKKADICSSDEEEVACVEVKPRQIAVLLEIDHQTCIIKKKCFTPTSSVCTTSTKDICVGTTKRSSLKSSNRCTDSSEVEVAKLKIQLEETSDSEGDILAESNNLDVTYEFKADDIRFDFSQKPLSPSPVFDDPELEHEYQTLIADSDEEVLPSAFFESDGSDVEDMLPQEAQSDEFKSSRDFIRTMSDSEDSLSELDLTKKKASSLFGRRSIY</sequence>
<feature type="region of interest" description="Disordered" evidence="2">
    <location>
        <begin position="469"/>
        <end position="490"/>
    </location>
</feature>